<evidence type="ECO:0008006" key="4">
    <source>
        <dbReference type="Google" id="ProtNLM"/>
    </source>
</evidence>
<protein>
    <recommendedName>
        <fullName evidence="4">Nucleic acid-binding protein</fullName>
    </recommendedName>
</protein>
<proteinExistence type="predicted"/>
<evidence type="ECO:0000256" key="1">
    <source>
        <dbReference type="SAM" id="MobiDB-lite"/>
    </source>
</evidence>
<dbReference type="eggNOG" id="COG1399">
    <property type="taxonomic scope" value="Bacteria"/>
</dbReference>
<dbReference type="Proteomes" id="UP000051054">
    <property type="component" value="Unassembled WGS sequence"/>
</dbReference>
<evidence type="ECO:0000313" key="2">
    <source>
        <dbReference type="EMBL" id="KRM18734.1"/>
    </source>
</evidence>
<dbReference type="AlphaFoldDB" id="A0A0R1WLP1"/>
<gene>
    <name evidence="2" type="ORF">FC40_GL000516</name>
</gene>
<feature type="region of interest" description="Disordered" evidence="1">
    <location>
        <begin position="135"/>
        <end position="163"/>
    </location>
</feature>
<dbReference type="Pfam" id="PF02620">
    <property type="entry name" value="YceD"/>
    <property type="match status" value="1"/>
</dbReference>
<sequence length="178" mass="20371">MKWSLKELNQASIEPISFNETLDLSSDLKELRPDLIDVKPVKVDGLFSVDELGVLGYYKVSCDLVLPSTRSFEPVEITLNFDVTEHYLSHHQPDMSEFENTDVVIILEDDILDLNKVIEDNILLQIPMQVLSAKEASSDQPLPNGDDWDVLTEDSKRENRTQTIDPRFAKLKDFFSEE</sequence>
<dbReference type="InterPro" id="IPR003772">
    <property type="entry name" value="YceD"/>
</dbReference>
<reference evidence="2 3" key="1">
    <citation type="journal article" date="2015" name="Genome Announc.">
        <title>Expanding the biotechnology potential of lactobacilli through comparative genomics of 213 strains and associated genera.</title>
        <authorList>
            <person name="Sun Z."/>
            <person name="Harris H.M."/>
            <person name="McCann A."/>
            <person name="Guo C."/>
            <person name="Argimon S."/>
            <person name="Zhang W."/>
            <person name="Yang X."/>
            <person name="Jeffery I.B."/>
            <person name="Cooney J.C."/>
            <person name="Kagawa T.F."/>
            <person name="Liu W."/>
            <person name="Song Y."/>
            <person name="Salvetti E."/>
            <person name="Wrobel A."/>
            <person name="Rasinkangas P."/>
            <person name="Parkhill J."/>
            <person name="Rea M.C."/>
            <person name="O'Sullivan O."/>
            <person name="Ritari J."/>
            <person name="Douillard F.P."/>
            <person name="Paul Ross R."/>
            <person name="Yang R."/>
            <person name="Briner A.E."/>
            <person name="Felis G.E."/>
            <person name="de Vos W.M."/>
            <person name="Barrangou R."/>
            <person name="Klaenhammer T.R."/>
            <person name="Caufield P.W."/>
            <person name="Cui Y."/>
            <person name="Zhang H."/>
            <person name="O'Toole P.W."/>
        </authorList>
    </citation>
    <scope>NUCLEOTIDE SEQUENCE [LARGE SCALE GENOMIC DNA]</scope>
    <source>
        <strain evidence="2 3">DSM 18933</strain>
    </source>
</reference>
<name>A0A0R1WLP1_9LACO</name>
<accession>A0A0R1WLP1</accession>
<keyword evidence="3" id="KW-1185">Reference proteome</keyword>
<evidence type="ECO:0000313" key="3">
    <source>
        <dbReference type="Proteomes" id="UP000051054"/>
    </source>
</evidence>
<dbReference type="RefSeq" id="WP_025021894.1">
    <property type="nucleotide sequence ID" value="NZ_AZGD01000090.1"/>
</dbReference>
<dbReference type="EMBL" id="AZGD01000090">
    <property type="protein sequence ID" value="KRM18734.1"/>
    <property type="molecule type" value="Genomic_DNA"/>
</dbReference>
<dbReference type="PATRIC" id="fig|1423755.3.peg.569"/>
<organism evidence="2 3">
    <name type="scientific">Ligilactobacillus hayakitensis DSM 18933 = JCM 14209</name>
    <dbReference type="NCBI Taxonomy" id="1423755"/>
    <lineage>
        <taxon>Bacteria</taxon>
        <taxon>Bacillati</taxon>
        <taxon>Bacillota</taxon>
        <taxon>Bacilli</taxon>
        <taxon>Lactobacillales</taxon>
        <taxon>Lactobacillaceae</taxon>
        <taxon>Ligilactobacillus</taxon>
    </lineage>
</organism>
<dbReference type="OrthoDB" id="9790372at2"/>
<comment type="caution">
    <text evidence="2">The sequence shown here is derived from an EMBL/GenBank/DDBJ whole genome shotgun (WGS) entry which is preliminary data.</text>
</comment>
<dbReference type="STRING" id="1423755.FC40_GL000516"/>